<dbReference type="AlphaFoldDB" id="A0AAD6UV17"/>
<reference evidence="1" key="1">
    <citation type="submission" date="2023-03" db="EMBL/GenBank/DDBJ databases">
        <title>Massive genome expansion in bonnet fungi (Mycena s.s.) driven by repeated elements and novel gene families across ecological guilds.</title>
        <authorList>
            <consortium name="Lawrence Berkeley National Laboratory"/>
            <person name="Harder C.B."/>
            <person name="Miyauchi S."/>
            <person name="Viragh M."/>
            <person name="Kuo A."/>
            <person name="Thoen E."/>
            <person name="Andreopoulos B."/>
            <person name="Lu D."/>
            <person name="Skrede I."/>
            <person name="Drula E."/>
            <person name="Henrissat B."/>
            <person name="Morin E."/>
            <person name="Kohler A."/>
            <person name="Barry K."/>
            <person name="LaButti K."/>
            <person name="Morin E."/>
            <person name="Salamov A."/>
            <person name="Lipzen A."/>
            <person name="Mereny Z."/>
            <person name="Hegedus B."/>
            <person name="Baldrian P."/>
            <person name="Stursova M."/>
            <person name="Weitz H."/>
            <person name="Taylor A."/>
            <person name="Grigoriev I.V."/>
            <person name="Nagy L.G."/>
            <person name="Martin F."/>
            <person name="Kauserud H."/>
        </authorList>
    </citation>
    <scope>NUCLEOTIDE SEQUENCE</scope>
    <source>
        <strain evidence="1">9144</strain>
    </source>
</reference>
<dbReference type="EMBL" id="JARJCW010000110">
    <property type="protein sequence ID" value="KAJ7193250.1"/>
    <property type="molecule type" value="Genomic_DNA"/>
</dbReference>
<evidence type="ECO:0000313" key="2">
    <source>
        <dbReference type="Proteomes" id="UP001219525"/>
    </source>
</evidence>
<keyword evidence="2" id="KW-1185">Reference proteome</keyword>
<proteinExistence type="predicted"/>
<comment type="caution">
    <text evidence="1">The sequence shown here is derived from an EMBL/GenBank/DDBJ whole genome shotgun (WGS) entry which is preliminary data.</text>
</comment>
<sequence length="155" mass="17509">MPSAGTQSVERRPIESHHWQVALVLTALKEYTALAHPHKWKLCPSCATTNREDEDAHQEKPDSLNGCDCRLQWCWDTSTPPERHHPALKQHVVGACVFRAVHHARVRYNLGASLTSEPREASRAQGLKLEAWGWLADSYKDVYCIKRGANRGMST</sequence>
<name>A0AAD6UV17_9AGAR</name>
<organism evidence="1 2">
    <name type="scientific">Mycena pura</name>
    <dbReference type="NCBI Taxonomy" id="153505"/>
    <lineage>
        <taxon>Eukaryota</taxon>
        <taxon>Fungi</taxon>
        <taxon>Dikarya</taxon>
        <taxon>Basidiomycota</taxon>
        <taxon>Agaricomycotina</taxon>
        <taxon>Agaricomycetes</taxon>
        <taxon>Agaricomycetidae</taxon>
        <taxon>Agaricales</taxon>
        <taxon>Marasmiineae</taxon>
        <taxon>Mycenaceae</taxon>
        <taxon>Mycena</taxon>
    </lineage>
</organism>
<accession>A0AAD6UV17</accession>
<dbReference type="Proteomes" id="UP001219525">
    <property type="component" value="Unassembled WGS sequence"/>
</dbReference>
<protein>
    <submittedName>
        <fullName evidence="1">Uncharacterized protein</fullName>
    </submittedName>
</protein>
<gene>
    <name evidence="1" type="ORF">GGX14DRAFT_405688</name>
</gene>
<evidence type="ECO:0000313" key="1">
    <source>
        <dbReference type="EMBL" id="KAJ7193250.1"/>
    </source>
</evidence>